<dbReference type="EnsemblPlants" id="KQK14042">
    <property type="protein sequence ID" value="KQK14042"/>
    <property type="gene ID" value="BRADI_1g14030v3"/>
</dbReference>
<dbReference type="PROSITE" id="PS50850">
    <property type="entry name" value="MFS"/>
    <property type="match status" value="1"/>
</dbReference>
<dbReference type="EnsemblPlants" id="KQK14041">
    <property type="protein sequence ID" value="KQK14041"/>
    <property type="gene ID" value="BRADI_1g14030v3"/>
</dbReference>
<comment type="subcellular location">
    <subcellularLocation>
        <location evidence="1">Membrane</location>
        <topology evidence="1">Multi-pass membrane protein</topology>
    </subcellularLocation>
</comment>
<dbReference type="Proteomes" id="UP000008810">
    <property type="component" value="Chromosome 1"/>
</dbReference>
<dbReference type="EMBL" id="CM000880">
    <property type="protein sequence ID" value="KQK14044.1"/>
    <property type="molecule type" value="Genomic_DNA"/>
</dbReference>
<dbReference type="OrthoDB" id="4139357at2759"/>
<dbReference type="EnsemblPlants" id="KQK14043">
    <property type="protein sequence ID" value="KQK14043"/>
    <property type="gene ID" value="BRADI_1g14030v3"/>
</dbReference>
<keyword evidence="5 6" id="KW-0472">Membrane</keyword>
<evidence type="ECO:0000256" key="2">
    <source>
        <dbReference type="ARBA" id="ARBA00022448"/>
    </source>
</evidence>
<evidence type="ECO:0000256" key="6">
    <source>
        <dbReference type="SAM" id="Phobius"/>
    </source>
</evidence>
<dbReference type="Gene3D" id="1.20.1250.20">
    <property type="entry name" value="MFS general substrate transporter like domains"/>
    <property type="match status" value="1"/>
</dbReference>
<dbReference type="RefSeq" id="XP_024318814.1">
    <property type="nucleotide sequence ID" value="XM_024463046.1"/>
</dbReference>
<keyword evidence="4 6" id="KW-1133">Transmembrane helix</keyword>
<feature type="transmembrane region" description="Helical" evidence="6">
    <location>
        <begin position="88"/>
        <end position="107"/>
    </location>
</feature>
<feature type="transmembrane region" description="Helical" evidence="6">
    <location>
        <begin position="422"/>
        <end position="441"/>
    </location>
</feature>
<feature type="transmembrane region" description="Helical" evidence="6">
    <location>
        <begin position="60"/>
        <end position="79"/>
    </location>
</feature>
<gene>
    <name evidence="9" type="primary">LOC100831920</name>
    <name evidence="8" type="ORF">BRADI_1g14030v3</name>
</gene>
<accession>I1GQ40</accession>
<dbReference type="Gramene" id="KQK14039">
    <property type="protein sequence ID" value="KQK14039"/>
    <property type="gene ID" value="BRADI_1g14030v3"/>
</dbReference>
<dbReference type="RefSeq" id="XP_010232286.1">
    <property type="nucleotide sequence ID" value="XM_010233984.3"/>
</dbReference>
<feature type="domain" description="Major facilitator superfamily (MFS) profile" evidence="7">
    <location>
        <begin position="22"/>
        <end position="476"/>
    </location>
</feature>
<dbReference type="KEGG" id="bdi:100831920"/>
<sequence>MGTYTTDDALAAMGFGKFQALVLAYAGMGWVAEAMELNLLSFVGPLVRDEWEISAQDESLLSSVVFAGMLTGSCTWGFVSDKYGRRTALLFSALFTSGMGFLSALSPDYLCLLALRFLVGVGVGGGHVFSSWFLEFVPAQNRGTWMVLFSLFWTVGTILEASLAWVVILTLSWRWLLALTALPCFLLLPFFGTTPESPRFLCAQNRMSDATLVLERISMTNQSALPSGVLTYHPQSKVVHSTFVSETETDHFLPVTETERKDDDASSFKSGVVAALRKLLAPELLRSTLLLWFVYYANSFAYYGLVLLTTQLSDANRRCPSRLQNAQRQEDANVYKDTFFTSLAEIPGLILSAVLVEWLGRKATMWCMLFTCCAFLEPLVLHQNELLTTALLFGARACAMGSSTVICLYAPEVYPTSVRSTGVGIATSIGKIGGVICPLVAVGMLRSCHQMEAVLVFEVVLFLAGVACLLFPVETKGRQID</sequence>
<evidence type="ECO:0000256" key="4">
    <source>
        <dbReference type="ARBA" id="ARBA00022989"/>
    </source>
</evidence>
<dbReference type="Gramene" id="KQK14043">
    <property type="protein sequence ID" value="KQK14043"/>
    <property type="gene ID" value="BRADI_1g14030v3"/>
</dbReference>
<dbReference type="InterPro" id="IPR005828">
    <property type="entry name" value="MFS_sugar_transport-like"/>
</dbReference>
<dbReference type="GeneID" id="100831920"/>
<keyword evidence="10" id="KW-1185">Reference proteome</keyword>
<feature type="transmembrane region" description="Helical" evidence="6">
    <location>
        <begin position="453"/>
        <end position="473"/>
    </location>
</feature>
<dbReference type="PANTHER" id="PTHR23511">
    <property type="entry name" value="SYNAPTIC VESICLE GLYCOPROTEIN 2"/>
    <property type="match status" value="1"/>
</dbReference>
<feature type="transmembrane region" description="Helical" evidence="6">
    <location>
        <begin position="289"/>
        <end position="308"/>
    </location>
</feature>
<evidence type="ECO:0000313" key="9">
    <source>
        <dbReference type="EnsemblPlants" id="KQK14039"/>
    </source>
</evidence>
<dbReference type="OMA" id="WDVVIYS"/>
<keyword evidence="2" id="KW-0813">Transport</keyword>
<proteinExistence type="predicted"/>
<dbReference type="FunCoup" id="I1GQ40">
    <property type="interactions" value="154"/>
</dbReference>
<organism evidence="8">
    <name type="scientific">Brachypodium distachyon</name>
    <name type="common">Purple false brome</name>
    <name type="synonym">Trachynia distachya</name>
    <dbReference type="NCBI Taxonomy" id="15368"/>
    <lineage>
        <taxon>Eukaryota</taxon>
        <taxon>Viridiplantae</taxon>
        <taxon>Streptophyta</taxon>
        <taxon>Embryophyta</taxon>
        <taxon>Tracheophyta</taxon>
        <taxon>Spermatophyta</taxon>
        <taxon>Magnoliopsida</taxon>
        <taxon>Liliopsida</taxon>
        <taxon>Poales</taxon>
        <taxon>Poaceae</taxon>
        <taxon>BOP clade</taxon>
        <taxon>Pooideae</taxon>
        <taxon>Stipodae</taxon>
        <taxon>Brachypodieae</taxon>
        <taxon>Brachypodium</taxon>
    </lineage>
</organism>
<evidence type="ECO:0000256" key="3">
    <source>
        <dbReference type="ARBA" id="ARBA00022692"/>
    </source>
</evidence>
<dbReference type="EMBL" id="CM000880">
    <property type="protein sequence ID" value="KQK14041.1"/>
    <property type="molecule type" value="Genomic_DNA"/>
</dbReference>
<dbReference type="eggNOG" id="KOG0253">
    <property type="taxonomic scope" value="Eukaryota"/>
</dbReference>
<dbReference type="AlphaFoldDB" id="I1GQ40"/>
<dbReference type="EnsemblPlants" id="KQK14044">
    <property type="protein sequence ID" value="KQK14044"/>
    <property type="gene ID" value="BRADI_1g14030v3"/>
</dbReference>
<keyword evidence="3 6" id="KW-0812">Transmembrane</keyword>
<feature type="transmembrane region" description="Helical" evidence="6">
    <location>
        <begin position="20"/>
        <end position="40"/>
    </location>
</feature>
<dbReference type="EMBL" id="CM000880">
    <property type="protein sequence ID" value="KQK14042.1"/>
    <property type="molecule type" value="Genomic_DNA"/>
</dbReference>
<name>I1GQ40_BRADI</name>
<dbReference type="RefSeq" id="XP_010232278.1">
    <property type="nucleotide sequence ID" value="XM_010233976.3"/>
</dbReference>
<reference evidence="8 9" key="1">
    <citation type="journal article" date="2010" name="Nature">
        <title>Genome sequencing and analysis of the model grass Brachypodium distachyon.</title>
        <authorList>
            <consortium name="International Brachypodium Initiative"/>
        </authorList>
    </citation>
    <scope>NUCLEOTIDE SEQUENCE [LARGE SCALE GENOMIC DNA]</scope>
    <source>
        <strain evidence="8 9">Bd21</strain>
    </source>
</reference>
<reference evidence="9" key="3">
    <citation type="submission" date="2018-08" db="UniProtKB">
        <authorList>
            <consortium name="EnsemblPlants"/>
        </authorList>
    </citation>
    <scope>IDENTIFICATION</scope>
    <source>
        <strain evidence="9">cv. Bd21</strain>
    </source>
</reference>
<dbReference type="InterPro" id="IPR036259">
    <property type="entry name" value="MFS_trans_sf"/>
</dbReference>
<dbReference type="HOGENOM" id="CLU_001265_46_0_1"/>
<dbReference type="RefSeq" id="XP_024318810.1">
    <property type="nucleotide sequence ID" value="XM_024463042.1"/>
</dbReference>
<dbReference type="EMBL" id="CM000880">
    <property type="protein sequence ID" value="KQK14039.1"/>
    <property type="molecule type" value="Genomic_DNA"/>
</dbReference>
<reference evidence="8" key="2">
    <citation type="submission" date="2017-06" db="EMBL/GenBank/DDBJ databases">
        <title>WGS assembly of Brachypodium distachyon.</title>
        <authorList>
            <consortium name="The International Brachypodium Initiative"/>
            <person name="Lucas S."/>
            <person name="Harmon-Smith M."/>
            <person name="Lail K."/>
            <person name="Tice H."/>
            <person name="Grimwood J."/>
            <person name="Bruce D."/>
            <person name="Barry K."/>
            <person name="Shu S."/>
            <person name="Lindquist E."/>
            <person name="Wang M."/>
            <person name="Pitluck S."/>
            <person name="Vogel J.P."/>
            <person name="Garvin D.F."/>
            <person name="Mockler T.C."/>
            <person name="Schmutz J."/>
            <person name="Rokhsar D."/>
            <person name="Bevan M.W."/>
        </authorList>
    </citation>
    <scope>NUCLEOTIDE SEQUENCE</scope>
    <source>
        <strain evidence="8">Bd21</strain>
    </source>
</reference>
<dbReference type="PANTHER" id="PTHR23511:SF5">
    <property type="entry name" value="MAJOR FACILITATOR-TYPE TRANSPORTER HXNZ-RELATED"/>
    <property type="match status" value="1"/>
</dbReference>
<dbReference type="GO" id="GO:0022857">
    <property type="term" value="F:transmembrane transporter activity"/>
    <property type="evidence" value="ECO:0007669"/>
    <property type="project" value="InterPro"/>
</dbReference>
<dbReference type="Gramene" id="KQK14041">
    <property type="protein sequence ID" value="KQK14041"/>
    <property type="gene ID" value="BRADI_1g14030v3"/>
</dbReference>
<dbReference type="RefSeq" id="XP_010232282.1">
    <property type="nucleotide sequence ID" value="XM_010233980.3"/>
</dbReference>
<dbReference type="GO" id="GO:0016020">
    <property type="term" value="C:membrane"/>
    <property type="evidence" value="ECO:0007669"/>
    <property type="project" value="UniProtKB-SubCell"/>
</dbReference>
<evidence type="ECO:0000256" key="1">
    <source>
        <dbReference type="ARBA" id="ARBA00004141"/>
    </source>
</evidence>
<dbReference type="InterPro" id="IPR020846">
    <property type="entry name" value="MFS_dom"/>
</dbReference>
<feature type="transmembrane region" description="Helical" evidence="6">
    <location>
        <begin position="338"/>
        <end position="356"/>
    </location>
</feature>
<feature type="transmembrane region" description="Helical" evidence="6">
    <location>
        <begin position="113"/>
        <end position="134"/>
    </location>
</feature>
<feature type="transmembrane region" description="Helical" evidence="6">
    <location>
        <begin position="173"/>
        <end position="191"/>
    </location>
</feature>
<dbReference type="Gramene" id="KQK14044">
    <property type="protein sequence ID" value="KQK14044"/>
    <property type="gene ID" value="BRADI_1g14030v3"/>
</dbReference>
<dbReference type="SUPFAM" id="SSF103473">
    <property type="entry name" value="MFS general substrate transporter"/>
    <property type="match status" value="1"/>
</dbReference>
<dbReference type="EnsemblPlants" id="KQK14039">
    <property type="protein sequence ID" value="KQK14039"/>
    <property type="gene ID" value="BRADI_1g14030v3"/>
</dbReference>
<dbReference type="EMBL" id="CM000880">
    <property type="protein sequence ID" value="KQK14043.1"/>
    <property type="molecule type" value="Genomic_DNA"/>
</dbReference>
<protein>
    <recommendedName>
        <fullName evidence="7">Major facilitator superfamily (MFS) profile domain-containing protein</fullName>
    </recommendedName>
</protein>
<evidence type="ECO:0000313" key="10">
    <source>
        <dbReference type="Proteomes" id="UP000008810"/>
    </source>
</evidence>
<dbReference type="ExpressionAtlas" id="I1GQ40">
    <property type="expression patterns" value="baseline and differential"/>
</dbReference>
<dbReference type="FunFam" id="1.20.1250.20:FF:000232">
    <property type="entry name" value="Organic cation/carnitine transporter 7"/>
    <property type="match status" value="1"/>
</dbReference>
<evidence type="ECO:0000256" key="5">
    <source>
        <dbReference type="ARBA" id="ARBA00023136"/>
    </source>
</evidence>
<feature type="transmembrane region" description="Helical" evidence="6">
    <location>
        <begin position="146"/>
        <end position="167"/>
    </location>
</feature>
<evidence type="ECO:0000259" key="7">
    <source>
        <dbReference type="PROSITE" id="PS50850"/>
    </source>
</evidence>
<dbReference type="Pfam" id="PF00083">
    <property type="entry name" value="Sugar_tr"/>
    <property type="match status" value="2"/>
</dbReference>
<dbReference type="Gramene" id="KQK14042">
    <property type="protein sequence ID" value="KQK14042"/>
    <property type="gene ID" value="BRADI_1g14030v3"/>
</dbReference>
<evidence type="ECO:0000313" key="8">
    <source>
        <dbReference type="EMBL" id="KQK14043.1"/>
    </source>
</evidence>